<sequence>MPRQRWLYVVLMWHEKHQRELTLTHIHRSAVGRAQSPASRVSGAPSWASHASSTNLTNESRSEGTFLNKLEQLEQELRSIKQVVNPAAGGQTTWTPPSPRATYSALPEQTPAAGAAATATSLSAGASNGVAPGLRPQPQVPTPHSEPPATASSLGPSQHGSERRAKTGPTESRMLGSLVVSGDDVDWYFSKCAYLCPYTTHLIERESNVYVCV</sequence>
<dbReference type="AlphaFoldDB" id="A0A179HC15"/>
<evidence type="ECO:0000313" key="2">
    <source>
        <dbReference type="EMBL" id="OAQ87148.1"/>
    </source>
</evidence>
<comment type="caution">
    <text evidence="2">The sequence shown here is derived from an EMBL/GenBank/DDBJ whole genome shotgun (WGS) entry which is preliminary data.</text>
</comment>
<protein>
    <submittedName>
        <fullName evidence="2">Uncharacterized protein</fullName>
    </submittedName>
</protein>
<reference evidence="2 3" key="1">
    <citation type="submission" date="2016-01" db="EMBL/GenBank/DDBJ databases">
        <title>Biosynthesis of antibiotic leucinostatins and their inhibition on Phytophthora in bio-control Purpureocillium lilacinum.</title>
        <authorList>
            <person name="Wang G."/>
            <person name="Liu Z."/>
            <person name="Lin R."/>
            <person name="Li E."/>
            <person name="Mao Z."/>
            <person name="Ling J."/>
            <person name="Yin W."/>
            <person name="Xie B."/>
        </authorList>
    </citation>
    <scope>NUCLEOTIDE SEQUENCE [LARGE SCALE GENOMIC DNA]</scope>
    <source>
        <strain evidence="2">PLBJ-1</strain>
    </source>
</reference>
<feature type="region of interest" description="Disordered" evidence="1">
    <location>
        <begin position="87"/>
        <end position="170"/>
    </location>
</feature>
<evidence type="ECO:0000313" key="3">
    <source>
        <dbReference type="Proteomes" id="UP000078240"/>
    </source>
</evidence>
<name>A0A179HC15_PURLI</name>
<gene>
    <name evidence="2" type="ORF">VFPBJ_01188</name>
</gene>
<feature type="region of interest" description="Disordered" evidence="1">
    <location>
        <begin position="34"/>
        <end position="63"/>
    </location>
</feature>
<dbReference type="EMBL" id="LSBH01000001">
    <property type="protein sequence ID" value="OAQ87148.1"/>
    <property type="molecule type" value="Genomic_DNA"/>
</dbReference>
<dbReference type="Proteomes" id="UP000078240">
    <property type="component" value="Unassembled WGS sequence"/>
</dbReference>
<feature type="compositionally biased region" description="Low complexity" evidence="1">
    <location>
        <begin position="110"/>
        <end position="129"/>
    </location>
</feature>
<evidence type="ECO:0000256" key="1">
    <source>
        <dbReference type="SAM" id="MobiDB-lite"/>
    </source>
</evidence>
<feature type="compositionally biased region" description="Polar residues" evidence="1">
    <location>
        <begin position="150"/>
        <end position="159"/>
    </location>
</feature>
<organism evidence="2 3">
    <name type="scientific">Purpureocillium lilacinum</name>
    <name type="common">Paecilomyces lilacinus</name>
    <dbReference type="NCBI Taxonomy" id="33203"/>
    <lineage>
        <taxon>Eukaryota</taxon>
        <taxon>Fungi</taxon>
        <taxon>Dikarya</taxon>
        <taxon>Ascomycota</taxon>
        <taxon>Pezizomycotina</taxon>
        <taxon>Sordariomycetes</taxon>
        <taxon>Hypocreomycetidae</taxon>
        <taxon>Hypocreales</taxon>
        <taxon>Ophiocordycipitaceae</taxon>
        <taxon>Purpureocillium</taxon>
    </lineage>
</organism>
<feature type="compositionally biased region" description="Polar residues" evidence="1">
    <location>
        <begin position="49"/>
        <end position="63"/>
    </location>
</feature>
<accession>A0A179HC15</accession>
<proteinExistence type="predicted"/>